<keyword evidence="1" id="KW-0732">Signal</keyword>
<sequence>MKTRTLLTTLSLFLVILLSSCNNKDITASKAYDTVEAYLADKPEFESTTIHLGKKKLRMKKDSLQIEQYKNLEKDGYIEFAEETSKKKWLSKDSIWNVTLKLTEKAHPYVIDQKNDKVTVKTVLYTLGDSSNLQLNNRSKKSATASVMLNKEYTPFIALAKDKNPNTKFITKKYKLRFSEENGWTIN</sequence>
<feature type="signal peptide" evidence="1">
    <location>
        <begin position="1"/>
        <end position="24"/>
    </location>
</feature>
<feature type="chain" id="PRO_5015052001" description="Lipoprotein" evidence="1">
    <location>
        <begin position="25"/>
        <end position="187"/>
    </location>
</feature>
<protein>
    <recommendedName>
        <fullName evidence="6">Lipoprotein</fullName>
    </recommendedName>
</protein>
<evidence type="ECO:0000313" key="3">
    <source>
        <dbReference type="EMBL" id="SEI60033.1"/>
    </source>
</evidence>
<dbReference type="EMBL" id="LQNU01000083">
    <property type="protein sequence ID" value="KZE75502.1"/>
    <property type="molecule type" value="Genomic_DNA"/>
</dbReference>
<dbReference type="Proteomes" id="UP000076630">
    <property type="component" value="Unassembled WGS sequence"/>
</dbReference>
<dbReference type="OrthoDB" id="1148341at2"/>
<evidence type="ECO:0000313" key="5">
    <source>
        <dbReference type="Proteomes" id="UP000183077"/>
    </source>
</evidence>
<dbReference type="GeneID" id="82255860"/>
<dbReference type="Proteomes" id="UP000183077">
    <property type="component" value="Unassembled WGS sequence"/>
</dbReference>
<dbReference type="EMBL" id="FNYS01000002">
    <property type="protein sequence ID" value="SEI60033.1"/>
    <property type="molecule type" value="Genomic_DNA"/>
</dbReference>
<gene>
    <name evidence="2" type="ORF">AV926_01840</name>
    <name evidence="3" type="ORF">SAMN04488018_102169</name>
</gene>
<keyword evidence="4" id="KW-1185">Reference proteome</keyword>
<proteinExistence type="predicted"/>
<dbReference type="PROSITE" id="PS51257">
    <property type="entry name" value="PROKAR_LIPOPROTEIN"/>
    <property type="match status" value="1"/>
</dbReference>
<evidence type="ECO:0008006" key="6">
    <source>
        <dbReference type="Google" id="ProtNLM"/>
    </source>
</evidence>
<reference evidence="2 4" key="1">
    <citation type="submission" date="2016-01" db="EMBL/GenBank/DDBJ databases">
        <title>Whole genome sequencing of Myroides marinus L41.</title>
        <authorList>
            <person name="Hong K.W."/>
        </authorList>
    </citation>
    <scope>NUCLEOTIDE SEQUENCE [LARGE SCALE GENOMIC DNA]</scope>
    <source>
        <strain evidence="2 4">L41</strain>
    </source>
</reference>
<name>A0A165QLD9_9FLAO</name>
<evidence type="ECO:0000313" key="2">
    <source>
        <dbReference type="EMBL" id="KZE75502.1"/>
    </source>
</evidence>
<reference evidence="3 5" key="2">
    <citation type="submission" date="2016-10" db="EMBL/GenBank/DDBJ databases">
        <authorList>
            <person name="de Groot N.N."/>
        </authorList>
    </citation>
    <scope>NUCLEOTIDE SEQUENCE [LARGE SCALE GENOMIC DNA]</scope>
    <source>
        <strain evidence="3 5">DSM 23048</strain>
    </source>
</reference>
<dbReference type="AlphaFoldDB" id="A0A165QLD9"/>
<evidence type="ECO:0000256" key="1">
    <source>
        <dbReference type="SAM" id="SignalP"/>
    </source>
</evidence>
<accession>A0A165QLD9</accession>
<evidence type="ECO:0000313" key="4">
    <source>
        <dbReference type="Proteomes" id="UP000076630"/>
    </source>
</evidence>
<dbReference type="RefSeq" id="WP_038985904.1">
    <property type="nucleotide sequence ID" value="NZ_FNYS01000002.1"/>
</dbReference>
<organism evidence="2 4">
    <name type="scientific">Myroides marinus</name>
    <dbReference type="NCBI Taxonomy" id="703342"/>
    <lineage>
        <taxon>Bacteria</taxon>
        <taxon>Pseudomonadati</taxon>
        <taxon>Bacteroidota</taxon>
        <taxon>Flavobacteriia</taxon>
        <taxon>Flavobacteriales</taxon>
        <taxon>Flavobacteriaceae</taxon>
        <taxon>Myroides</taxon>
    </lineage>
</organism>